<gene>
    <name evidence="1" type="ORF">Tco_0772723</name>
</gene>
<evidence type="ECO:0000313" key="2">
    <source>
        <dbReference type="Proteomes" id="UP001151760"/>
    </source>
</evidence>
<protein>
    <submittedName>
        <fullName evidence="1">Uncharacterized protein</fullName>
    </submittedName>
</protein>
<reference evidence="1" key="1">
    <citation type="journal article" date="2022" name="Int. J. Mol. Sci.">
        <title>Draft Genome of Tanacetum Coccineum: Genomic Comparison of Closely Related Tanacetum-Family Plants.</title>
        <authorList>
            <person name="Yamashiro T."/>
            <person name="Shiraishi A."/>
            <person name="Nakayama K."/>
            <person name="Satake H."/>
        </authorList>
    </citation>
    <scope>NUCLEOTIDE SEQUENCE</scope>
</reference>
<dbReference type="EMBL" id="BQNB010011400">
    <property type="protein sequence ID" value="GJS90087.1"/>
    <property type="molecule type" value="Genomic_DNA"/>
</dbReference>
<reference evidence="1" key="2">
    <citation type="submission" date="2022-01" db="EMBL/GenBank/DDBJ databases">
        <authorList>
            <person name="Yamashiro T."/>
            <person name="Shiraishi A."/>
            <person name="Satake H."/>
            <person name="Nakayama K."/>
        </authorList>
    </citation>
    <scope>NUCLEOTIDE SEQUENCE</scope>
</reference>
<accession>A0ABQ4ZME8</accession>
<proteinExistence type="predicted"/>
<dbReference type="Proteomes" id="UP001151760">
    <property type="component" value="Unassembled WGS sequence"/>
</dbReference>
<organism evidence="1 2">
    <name type="scientific">Tanacetum coccineum</name>
    <dbReference type="NCBI Taxonomy" id="301880"/>
    <lineage>
        <taxon>Eukaryota</taxon>
        <taxon>Viridiplantae</taxon>
        <taxon>Streptophyta</taxon>
        <taxon>Embryophyta</taxon>
        <taxon>Tracheophyta</taxon>
        <taxon>Spermatophyta</taxon>
        <taxon>Magnoliopsida</taxon>
        <taxon>eudicotyledons</taxon>
        <taxon>Gunneridae</taxon>
        <taxon>Pentapetalae</taxon>
        <taxon>asterids</taxon>
        <taxon>campanulids</taxon>
        <taxon>Asterales</taxon>
        <taxon>Asteraceae</taxon>
        <taxon>Asteroideae</taxon>
        <taxon>Anthemideae</taxon>
        <taxon>Anthemidinae</taxon>
        <taxon>Tanacetum</taxon>
    </lineage>
</organism>
<keyword evidence="2" id="KW-1185">Reference proteome</keyword>
<name>A0ABQ4ZME8_9ASTR</name>
<comment type="caution">
    <text evidence="1">The sequence shown here is derived from an EMBL/GenBank/DDBJ whole genome shotgun (WGS) entry which is preliminary data.</text>
</comment>
<sequence length="92" mass="10624">MYTYLKNMEGKKPKDLKNKSFDSIKKMFDKAFKRVNTFVDFITDLVEAEVDNYQETAKIKELTEIVPDKEEVAIDAIPLVVKPPSIIDLEDP</sequence>
<evidence type="ECO:0000313" key="1">
    <source>
        <dbReference type="EMBL" id="GJS90087.1"/>
    </source>
</evidence>